<keyword evidence="8" id="KW-1185">Reference proteome</keyword>
<keyword evidence="4" id="KW-0029">Amino-acid transport</keyword>
<dbReference type="InterPro" id="IPR000709">
    <property type="entry name" value="Leu_Ile_Val-bd"/>
</dbReference>
<name>S7TB63_9BACT</name>
<evidence type="ECO:0000256" key="3">
    <source>
        <dbReference type="ARBA" id="ARBA00022729"/>
    </source>
</evidence>
<evidence type="ECO:0000256" key="1">
    <source>
        <dbReference type="ARBA" id="ARBA00010062"/>
    </source>
</evidence>
<keyword evidence="3 5" id="KW-0732">Signal</keyword>
<dbReference type="RefSeq" id="WP_020885441.1">
    <property type="nucleotide sequence ID" value="NZ_ATHI01000011.1"/>
</dbReference>
<dbReference type="STRING" id="1121439.dsat_0035"/>
<sequence>MRATVRLFALVAACLFAAVGHAAEPIRIGAIFSVTGPASFLGEPERNTALMAADALNAAGGLLGRQVEVIVYDDESDVNKAVLASDKLLKMHRAVAVIGPSISGNTLAIMNKFERARVPLISCAAAEKIANPVNPWVFKTPQSDRHAAQRILAHAKAAGHSRLAIVTVSDGFGQAGREVLKELIPAQGFTLVADEVYGPKDTDMTAQLTKIKAQNPDAVICWGTNPGPAVIARNRVQLGLDVPLYMSHGVASRRFIELAGDAAEGLLLPAGRLAVFEQIPEDHPQKALLTTYAKDYEERFKQPVSSFGGYAYDALMLVAEAIRQGGSAEPAAIRDNLERIQGFWGATGQFNFSPEDHNGLTQDAFEMVVIENGDWKIVR</sequence>
<dbReference type="SUPFAM" id="SSF53822">
    <property type="entry name" value="Periplasmic binding protein-like I"/>
    <property type="match status" value="1"/>
</dbReference>
<dbReference type="PANTHER" id="PTHR30483:SF38">
    <property type="entry name" value="BLR7848 PROTEIN"/>
    <property type="match status" value="1"/>
</dbReference>
<evidence type="ECO:0000313" key="8">
    <source>
        <dbReference type="Proteomes" id="UP000014975"/>
    </source>
</evidence>
<dbReference type="PATRIC" id="fig|1121439.3.peg.1247"/>
<dbReference type="eggNOG" id="COG0683">
    <property type="taxonomic scope" value="Bacteria"/>
</dbReference>
<dbReference type="PRINTS" id="PR00337">
    <property type="entry name" value="LEUILEVALBP"/>
</dbReference>
<organism evidence="7 8">
    <name type="scientific">Alkalidesulfovibrio alkalitolerans DSM 16529</name>
    <dbReference type="NCBI Taxonomy" id="1121439"/>
    <lineage>
        <taxon>Bacteria</taxon>
        <taxon>Pseudomonadati</taxon>
        <taxon>Thermodesulfobacteriota</taxon>
        <taxon>Desulfovibrionia</taxon>
        <taxon>Desulfovibrionales</taxon>
        <taxon>Desulfovibrionaceae</taxon>
        <taxon>Alkalidesulfovibrio</taxon>
    </lineage>
</organism>
<comment type="caution">
    <text evidence="7">The sequence shown here is derived from an EMBL/GenBank/DDBJ whole genome shotgun (WGS) entry which is preliminary data.</text>
</comment>
<dbReference type="GO" id="GO:0006865">
    <property type="term" value="P:amino acid transport"/>
    <property type="evidence" value="ECO:0007669"/>
    <property type="project" value="UniProtKB-KW"/>
</dbReference>
<dbReference type="PANTHER" id="PTHR30483">
    <property type="entry name" value="LEUCINE-SPECIFIC-BINDING PROTEIN"/>
    <property type="match status" value="1"/>
</dbReference>
<evidence type="ECO:0000313" key="7">
    <source>
        <dbReference type="EMBL" id="EPR34387.1"/>
    </source>
</evidence>
<feature type="signal peptide" evidence="5">
    <location>
        <begin position="1"/>
        <end position="22"/>
    </location>
</feature>
<evidence type="ECO:0000256" key="5">
    <source>
        <dbReference type="SAM" id="SignalP"/>
    </source>
</evidence>
<dbReference type="EMBL" id="ATHI01000011">
    <property type="protein sequence ID" value="EPR34387.1"/>
    <property type="molecule type" value="Genomic_DNA"/>
</dbReference>
<dbReference type="Pfam" id="PF13458">
    <property type="entry name" value="Peripla_BP_6"/>
    <property type="match status" value="1"/>
</dbReference>
<dbReference type="InterPro" id="IPR051010">
    <property type="entry name" value="BCAA_transport"/>
</dbReference>
<evidence type="ECO:0000256" key="4">
    <source>
        <dbReference type="ARBA" id="ARBA00022970"/>
    </source>
</evidence>
<dbReference type="OrthoDB" id="9791590at2"/>
<dbReference type="InterPro" id="IPR028082">
    <property type="entry name" value="Peripla_BP_I"/>
</dbReference>
<accession>S7TB63</accession>
<feature type="domain" description="Leucine-binding protein" evidence="6">
    <location>
        <begin position="25"/>
        <end position="368"/>
    </location>
</feature>
<keyword evidence="2" id="KW-0813">Transport</keyword>
<comment type="similarity">
    <text evidence="1">Belongs to the leucine-binding protein family.</text>
</comment>
<evidence type="ECO:0000259" key="6">
    <source>
        <dbReference type="Pfam" id="PF13458"/>
    </source>
</evidence>
<dbReference type="AlphaFoldDB" id="S7TB63"/>
<reference evidence="7 8" key="1">
    <citation type="journal article" date="2013" name="Genome Announc.">
        <title>Draft genome sequences for three mercury-methylating, sulfate-reducing bacteria.</title>
        <authorList>
            <person name="Brown S.D."/>
            <person name="Hurt R.A.Jr."/>
            <person name="Gilmour C.C."/>
            <person name="Elias D.A."/>
        </authorList>
    </citation>
    <scope>NUCLEOTIDE SEQUENCE [LARGE SCALE GENOMIC DNA]</scope>
    <source>
        <strain evidence="7 8">DSM 16529</strain>
    </source>
</reference>
<proteinExistence type="inferred from homology"/>
<protein>
    <submittedName>
        <fullName evidence="7">ABC transporter substrate binding protein</fullName>
    </submittedName>
</protein>
<evidence type="ECO:0000256" key="2">
    <source>
        <dbReference type="ARBA" id="ARBA00022448"/>
    </source>
</evidence>
<dbReference type="CDD" id="cd06333">
    <property type="entry name" value="PBP1_ABC_RPA1789-like"/>
    <property type="match status" value="1"/>
</dbReference>
<gene>
    <name evidence="7" type="ORF">dsat_0035</name>
</gene>
<dbReference type="Proteomes" id="UP000014975">
    <property type="component" value="Unassembled WGS sequence"/>
</dbReference>
<dbReference type="InterPro" id="IPR028081">
    <property type="entry name" value="Leu-bd"/>
</dbReference>
<dbReference type="Gene3D" id="3.40.50.2300">
    <property type="match status" value="2"/>
</dbReference>
<feature type="chain" id="PRO_5004556913" evidence="5">
    <location>
        <begin position="23"/>
        <end position="379"/>
    </location>
</feature>